<gene>
    <name evidence="2" type="ORF">DS421_19g659630</name>
</gene>
<dbReference type="Proteomes" id="UP000464620">
    <property type="component" value="Chromosome B09"/>
</dbReference>
<evidence type="ECO:0000313" key="2">
    <source>
        <dbReference type="EMBL" id="QHN78236.1"/>
    </source>
</evidence>
<organism evidence="2 3">
    <name type="scientific">Arachis hypogaea</name>
    <name type="common">Peanut</name>
    <dbReference type="NCBI Taxonomy" id="3818"/>
    <lineage>
        <taxon>Eukaryota</taxon>
        <taxon>Viridiplantae</taxon>
        <taxon>Streptophyta</taxon>
        <taxon>Embryophyta</taxon>
        <taxon>Tracheophyta</taxon>
        <taxon>Spermatophyta</taxon>
        <taxon>Magnoliopsida</taxon>
        <taxon>eudicotyledons</taxon>
        <taxon>Gunneridae</taxon>
        <taxon>Pentapetalae</taxon>
        <taxon>rosids</taxon>
        <taxon>fabids</taxon>
        <taxon>Fabales</taxon>
        <taxon>Fabaceae</taxon>
        <taxon>Papilionoideae</taxon>
        <taxon>50 kb inversion clade</taxon>
        <taxon>dalbergioids sensu lato</taxon>
        <taxon>Dalbergieae</taxon>
        <taxon>Pterocarpus clade</taxon>
        <taxon>Arachis</taxon>
    </lineage>
</organism>
<sequence length="180" mass="20647">MMEFDWDAVLRVIAIHPDSPWIYGSSKPSPRGIVIRYLTIEARLWHQILTNYVMPNTHETEITSDMAVLIWCVLEGNQLYLPRLIKKYMSRIHHIGNLVFSCFITQLGLRAEVVWEDADERPTIASSKRIIPHSKWFHSSTKHRGRRTITTTEAVMGGNQIPTPKLTGKCTGSHQVLKLT</sequence>
<dbReference type="Pfam" id="PF20167">
    <property type="entry name" value="Transposase_32"/>
    <property type="match status" value="1"/>
</dbReference>
<feature type="domain" description="Putative plant transposon protein" evidence="1">
    <location>
        <begin position="4"/>
        <end position="113"/>
    </location>
</feature>
<dbReference type="AlphaFoldDB" id="A0A6B9V901"/>
<protein>
    <recommendedName>
        <fullName evidence="1">Putative plant transposon protein domain-containing protein</fullName>
    </recommendedName>
</protein>
<evidence type="ECO:0000259" key="1">
    <source>
        <dbReference type="Pfam" id="PF20167"/>
    </source>
</evidence>
<dbReference type="EMBL" id="CP031001">
    <property type="protein sequence ID" value="QHN78236.1"/>
    <property type="molecule type" value="Genomic_DNA"/>
</dbReference>
<accession>A0A6B9V901</accession>
<reference evidence="2 3" key="1">
    <citation type="submission" date="2020-01" db="EMBL/GenBank/DDBJ databases">
        <title>Genome sequence of Arachis hypogaea, cultivar Shitouqi.</title>
        <authorList>
            <person name="Zhuang W."/>
            <person name="Chen H."/>
            <person name="Varshney R."/>
            <person name="Wang D."/>
            <person name="Ming R."/>
        </authorList>
    </citation>
    <scope>NUCLEOTIDE SEQUENCE [LARGE SCALE GENOMIC DNA]</scope>
    <source>
        <tissue evidence="2">Young leaf</tissue>
    </source>
</reference>
<evidence type="ECO:0000313" key="3">
    <source>
        <dbReference type="Proteomes" id="UP000464620"/>
    </source>
</evidence>
<dbReference type="InterPro" id="IPR046796">
    <property type="entry name" value="Transposase_32_dom"/>
</dbReference>
<name>A0A6B9V901_ARAHY</name>
<proteinExistence type="predicted"/>